<evidence type="ECO:0000259" key="11">
    <source>
        <dbReference type="Pfam" id="PF24601"/>
    </source>
</evidence>
<feature type="domain" description="DOP1-like middle TPR" evidence="9">
    <location>
        <begin position="322"/>
        <end position="418"/>
    </location>
</feature>
<dbReference type="Pfam" id="PF04118">
    <property type="entry name" value="Dopey_N"/>
    <property type="match status" value="1"/>
</dbReference>
<dbReference type="SUPFAM" id="SSF48371">
    <property type="entry name" value="ARM repeat"/>
    <property type="match status" value="1"/>
</dbReference>
<evidence type="ECO:0000256" key="5">
    <source>
        <dbReference type="ARBA" id="ARBA00023136"/>
    </source>
</evidence>
<sequence>MSMNKIFKFGEMRTLRYVNAVDKALKSFEYTSEWADLISALGKLNKVLLSYTRYPVIPRGIKISKRLAQCMHHALPSGVHLKALETYDIIFKCMGTNRLSQDLFIYSAGLFPVMGYAAMNVRPDLLNIYENHFVPLGERLIPGLNGFLSGVLLGLEEGSDFFDRTNRLLDNVCAGVGAPIFFSHLWECLANNLAVRLPAILYILSRFDRKLLIENQSHIMGTNIDTMVTAICACVQDSMVLVQRSGLDLLQVGFPMHSTQLSKSDMIRLITASLVTILRRDMSLNRRLYAWLLGNEVNLTLLSSDHPLVKLRKARELTTVKYFEIYSRDLLVQAIKIKLHEATGCKPHDLRPYRLLVSLLDKTEIGPVILDDILYEVFRLLYLCCQKDNKIDKSSELIKSANLLFSSLEPKYLWEYTGIMFSNACQSLTRIDSCEDASNIVKSVGSGDLSLIEICSLTDFLLDAISFETFTETPSEHLLELFIHIASTLTDNCDMLTSDQASTSLMLFLKILSKVQPTLIPQTDLGYSSLDQTTELPKKATEPGKIVQLNVDTPKISGIKRAQSPKLRTISDTSSVQSDSTIIADNPSIDLHSDTTSGVFDGDSLNSAILMQNCNQKEQHSIYKSCIKQYEKFFVTFVYGVRANIGETKGLSVLMDALKVKSPQATAEDRARNLEELLKTVLNSQKQTFDENYEYEGTDEISPLTILNNKRSAGLEWTKPVMLACRVLVDISTFQAVPLSDSVASLVSSIDIKDLNNDVLPEWLKLIIVCCCWLGNTAPSLQLVTIGTLVDIVALCRSSQLHCKSNESRNGVVSLVLLPLLKPYQLYYIEYHTNVFHVIAHWLWFHLANPLYQVRCVELLYLLQSSLHSSDIVENCIGEELTSRKASEFHKLNAFRKFSLLWHVGRELAANSQNVGDMFYKSMLKTLDNLELGERNAIKVEAEGWLLHSLLRGDIGRLIDPLILLLLDPCTSRLSVLHAKVSPTQNNDLHDYSETSLNDPSAKIYAISSVDGNVMYHVADKCKQAPKIAPSRSKRVFAITTLAEQDSSNLFSRYVTVKKCQMMTRYEPSLAEMSESHHKNMSLLQNISVFVNPFSVDPNVTNNNEFDEDYSEEKKESSQYSMDMLNKIKRFKSNVQNTVRRSPKRKPESKHIQKSVQRTGSYSSLDSIKTNPVMNSTTMMSSIDLLHLSSISDTIFARVTDGETYRNNIRTSASATDMNGHFTENDTDLVRSYSFCGNEQIKIDTDESTPADEYFDPSKSEETSVVREVLNSVLDAVVDETVVPLNDEEDDDDLTEVSESIKEDISMAPPEYNIDGNVRNIHSHLLLYCGVYDVQRTLYAFCTLTNMLKTNARALLCAAATTSVPVKSQILKLLSRHRKSMFGRGFHGEIDMTGIPYNRGSSMYLELLISICLYYIRSYYPNLGQSKITQEDIAGNRQVQMSSVELLSLICWELSGIVRDSGRGLACYLAELLARCKAQKVALHCLLSSVLENSGPECKATSFTAEILSFNNHDPTDQGSVEGRMNRESEAFQALLLRLLLSLIILEHEVDNSRHRGNNVMTDSYADLAADNVEGTDVRYLSGRPIPLQPMFVTALVAALHPSARMRHSHINWTSLVTSSLPYLGPALVNVVSVTVRQLCANIETLAEVYADNTKNVNLRLPADYAITQLEALTVLCHFCLLDTGQPFNHPLDHNSMTNSNTPAQLFNNLVHVFIPSPLLALQDQSSNDETEPQLGARRSLLAILPRIVASVSLLWKALCTGKQSENNVAGCPRLVKGQLLDLLSPIAEYHGNSFLTAFSIVWKERRSRASVLSSTIVPEATEMQQVLVQLLSSIKSMPLDSLIQTIHQVVKQPSLSQAGQQDTQISIEVSVLELFVHYVQLAPGHYLAETWQSLLGLLKEGITLSPPSQFMLLSVLSQFVHRAPAPLADRKDQKDLQDITAKMVESCSQIAGACLEQSSWLRRNVSVREDELSAANSITEKDIEKVGSGSGSNAQYSIPAQNVLAQLLAPLLDITFGNQEKERVCTILTMIMYNVTPYLKNHTNKNMPSFHACSQILASISTYQYTRKAWKKDAMELLLDPTLFQMEDRSIQYWKIIIDNLMSQDTTTFRDFMGRINMNQANTLNLFSNREQECEQRAQLLKRLAFVLLCSEKDQFHKHVPEIQERLVDTLRMPQSGPGIHAQVFLCFRVLLLRMSGHHITSMWPIIVSEMVQVMIHIEHNLSTDSEEFRYVIISLILMFLFFHSSKIFPILYFLTHYYSSEEINMADTTLKSNSSSRRRKKWNHRNKYSLQPEKQSSSNSRKSTVIANHTIENSHIRLLSGLDWTWVVNSNNGLHASSNPQWLQLQLAAVKLLSVAIQLPADILPQFQMYKWAFVGRPELSQNEQNPVEFVPHVLRIAKIMDSKYGSPIETYPDTLLPTGSTARSLQDLHPFFSALSTGEPHPSLNSSISQLEQELELDFLEPIPSR</sequence>
<comment type="similarity">
    <text evidence="6">Belongs to the DOP1 family.</text>
</comment>
<name>A0A6G0TZH1_APHGL</name>
<dbReference type="Pfam" id="PF24601">
    <property type="entry name" value="TPR_DOP1"/>
    <property type="match status" value="1"/>
</dbReference>
<evidence type="ECO:0000259" key="10">
    <source>
        <dbReference type="Pfam" id="PF24598"/>
    </source>
</evidence>
<keyword evidence="4" id="KW-0333">Golgi apparatus</keyword>
<dbReference type="Pfam" id="PF24597">
    <property type="entry name" value="TPR_DOP1_M"/>
    <property type="match status" value="1"/>
</dbReference>
<feature type="compositionally biased region" description="Polar residues" evidence="7">
    <location>
        <begin position="1154"/>
        <end position="1168"/>
    </location>
</feature>
<feature type="domain" description="DOP1-like C-terminal" evidence="10">
    <location>
        <begin position="1877"/>
        <end position="2233"/>
    </location>
</feature>
<evidence type="ECO:0000313" key="12">
    <source>
        <dbReference type="EMBL" id="KAE9541210.1"/>
    </source>
</evidence>
<dbReference type="PANTHER" id="PTHR14042">
    <property type="entry name" value="DOPEY-RELATED"/>
    <property type="match status" value="1"/>
</dbReference>
<feature type="region of interest" description="Disordered" evidence="7">
    <location>
        <begin position="1136"/>
        <end position="1168"/>
    </location>
</feature>
<feature type="domain" description="DOP1 N-terminal" evidence="8">
    <location>
        <begin position="15"/>
        <end position="296"/>
    </location>
</feature>
<dbReference type="GO" id="GO:0000139">
    <property type="term" value="C:Golgi membrane"/>
    <property type="evidence" value="ECO:0007669"/>
    <property type="project" value="UniProtKB-SubCell"/>
</dbReference>
<feature type="compositionally biased region" description="Polar residues" evidence="7">
    <location>
        <begin position="2290"/>
        <end position="2305"/>
    </location>
</feature>
<keyword evidence="3" id="KW-0653">Protein transport</keyword>
<keyword evidence="13" id="KW-1185">Reference proteome</keyword>
<dbReference type="InterPro" id="IPR040314">
    <property type="entry name" value="DOP1"/>
</dbReference>
<evidence type="ECO:0000259" key="9">
    <source>
        <dbReference type="Pfam" id="PF24597"/>
    </source>
</evidence>
<proteinExistence type="inferred from homology"/>
<gene>
    <name evidence="12" type="ORF">AGLY_004455</name>
</gene>
<evidence type="ECO:0000256" key="2">
    <source>
        <dbReference type="ARBA" id="ARBA00022448"/>
    </source>
</evidence>
<evidence type="ECO:0000256" key="6">
    <source>
        <dbReference type="ARBA" id="ARBA00046326"/>
    </source>
</evidence>
<evidence type="ECO:0000256" key="3">
    <source>
        <dbReference type="ARBA" id="ARBA00022927"/>
    </source>
</evidence>
<evidence type="ECO:0000256" key="1">
    <source>
        <dbReference type="ARBA" id="ARBA00004395"/>
    </source>
</evidence>
<reference evidence="12 13" key="1">
    <citation type="submission" date="2019-08" db="EMBL/GenBank/DDBJ databases">
        <title>The genome of the soybean aphid Biotype 1, its phylome, world population structure and adaptation to the North American continent.</title>
        <authorList>
            <person name="Giordano R."/>
            <person name="Donthu R.K."/>
            <person name="Hernandez A.G."/>
            <person name="Wright C.L."/>
            <person name="Zimin A.V."/>
        </authorList>
    </citation>
    <scope>NUCLEOTIDE SEQUENCE [LARGE SCALE GENOMIC DNA]</scope>
    <source>
        <tissue evidence="12">Whole aphids</tissue>
    </source>
</reference>
<feature type="compositionally biased region" description="Basic residues" evidence="7">
    <location>
        <begin position="2278"/>
        <end position="2289"/>
    </location>
</feature>
<dbReference type="Proteomes" id="UP000475862">
    <property type="component" value="Unassembled WGS sequence"/>
</dbReference>
<evidence type="ECO:0000313" key="13">
    <source>
        <dbReference type="Proteomes" id="UP000475862"/>
    </source>
</evidence>
<protein>
    <submittedName>
        <fullName evidence="12">Uncharacterized protein</fullName>
    </submittedName>
</protein>
<dbReference type="GO" id="GO:0015031">
    <property type="term" value="P:protein transport"/>
    <property type="evidence" value="ECO:0007669"/>
    <property type="project" value="UniProtKB-KW"/>
</dbReference>
<evidence type="ECO:0000256" key="4">
    <source>
        <dbReference type="ARBA" id="ARBA00023034"/>
    </source>
</evidence>
<dbReference type="GO" id="GO:0006895">
    <property type="term" value="P:Golgi to endosome transport"/>
    <property type="evidence" value="ECO:0007669"/>
    <property type="project" value="InterPro"/>
</dbReference>
<feature type="region of interest" description="Disordered" evidence="7">
    <location>
        <begin position="2271"/>
        <end position="2305"/>
    </location>
</feature>
<evidence type="ECO:0000259" key="8">
    <source>
        <dbReference type="Pfam" id="PF04118"/>
    </source>
</evidence>
<comment type="subcellular location">
    <subcellularLocation>
        <location evidence="1">Golgi apparatus membrane</location>
        <topology evidence="1">Peripheral membrane protein</topology>
    </subcellularLocation>
</comment>
<dbReference type="PANTHER" id="PTHR14042:SF24">
    <property type="entry name" value="PROTEIN DOPEY-1 HOMOLOG"/>
    <property type="match status" value="1"/>
</dbReference>
<dbReference type="Pfam" id="PF24598">
    <property type="entry name" value="DOP1_C"/>
    <property type="match status" value="1"/>
</dbReference>
<dbReference type="InterPro" id="IPR056457">
    <property type="entry name" value="DOP1_C"/>
</dbReference>
<comment type="caution">
    <text evidence="12">The sequence shown here is derived from an EMBL/GenBank/DDBJ whole genome shotgun (WGS) entry which is preliminary data.</text>
</comment>
<dbReference type="InterPro" id="IPR056458">
    <property type="entry name" value="TPR_DOP1_M"/>
</dbReference>
<dbReference type="GO" id="GO:0005768">
    <property type="term" value="C:endosome"/>
    <property type="evidence" value="ECO:0007669"/>
    <property type="project" value="TreeGrafter"/>
</dbReference>
<dbReference type="InterPro" id="IPR007249">
    <property type="entry name" value="DOP1_N"/>
</dbReference>
<organism evidence="12 13">
    <name type="scientific">Aphis glycines</name>
    <name type="common">Soybean aphid</name>
    <dbReference type="NCBI Taxonomy" id="307491"/>
    <lineage>
        <taxon>Eukaryota</taxon>
        <taxon>Metazoa</taxon>
        <taxon>Ecdysozoa</taxon>
        <taxon>Arthropoda</taxon>
        <taxon>Hexapoda</taxon>
        <taxon>Insecta</taxon>
        <taxon>Pterygota</taxon>
        <taxon>Neoptera</taxon>
        <taxon>Paraneoptera</taxon>
        <taxon>Hemiptera</taxon>
        <taxon>Sternorrhyncha</taxon>
        <taxon>Aphidomorpha</taxon>
        <taxon>Aphidoidea</taxon>
        <taxon>Aphididae</taxon>
        <taxon>Aphidini</taxon>
        <taxon>Aphis</taxon>
        <taxon>Aphis</taxon>
    </lineage>
</organism>
<feature type="domain" description="DOP1-like TPR" evidence="11">
    <location>
        <begin position="1320"/>
        <end position="1683"/>
    </location>
</feature>
<dbReference type="InterPro" id="IPR016024">
    <property type="entry name" value="ARM-type_fold"/>
</dbReference>
<dbReference type="EMBL" id="VYZN01000013">
    <property type="protein sequence ID" value="KAE9541210.1"/>
    <property type="molecule type" value="Genomic_DNA"/>
</dbReference>
<dbReference type="InterPro" id="IPR056459">
    <property type="entry name" value="TPR_DOP1"/>
</dbReference>
<dbReference type="OrthoDB" id="297643at2759"/>
<accession>A0A6G0TZH1</accession>
<evidence type="ECO:0000256" key="7">
    <source>
        <dbReference type="SAM" id="MobiDB-lite"/>
    </source>
</evidence>
<keyword evidence="2" id="KW-0813">Transport</keyword>
<keyword evidence="5" id="KW-0472">Membrane</keyword>
<dbReference type="GO" id="GO:0005829">
    <property type="term" value="C:cytosol"/>
    <property type="evidence" value="ECO:0007669"/>
    <property type="project" value="GOC"/>
</dbReference>
<dbReference type="GO" id="GO:0005802">
    <property type="term" value="C:trans-Golgi network"/>
    <property type="evidence" value="ECO:0007669"/>
    <property type="project" value="TreeGrafter"/>
</dbReference>